<feature type="transmembrane region" description="Helical" evidence="1">
    <location>
        <begin position="49"/>
        <end position="69"/>
    </location>
</feature>
<proteinExistence type="predicted"/>
<accession>A0A268S0B0</accession>
<evidence type="ECO:0000256" key="1">
    <source>
        <dbReference type="SAM" id="Phobius"/>
    </source>
</evidence>
<gene>
    <name evidence="2" type="ORF">CHH61_11020</name>
</gene>
<protein>
    <submittedName>
        <fullName evidence="2">Uncharacterized protein</fullName>
    </submittedName>
</protein>
<sequence>MLVLEAIYAFILWIGAIQFMHGGILILFGYPSIYSNYLEGFYTKEPKRWYDNVFNLIFWLLISVAYFTFKKASLKYGFWKVKLYYGIGWVVSFFLYMFVFLSIFTYFFPID</sequence>
<evidence type="ECO:0000313" key="2">
    <source>
        <dbReference type="EMBL" id="PAF25932.1"/>
    </source>
</evidence>
<keyword evidence="1" id="KW-0812">Transmembrane</keyword>
<keyword evidence="1" id="KW-0472">Membrane</keyword>
<reference evidence="2 3" key="1">
    <citation type="submission" date="2017-07" db="EMBL/GenBank/DDBJ databases">
        <title>Isolation and whole genome analysis of endospore-forming bacteria from heroin.</title>
        <authorList>
            <person name="Kalinowski J."/>
            <person name="Ahrens B."/>
            <person name="Al-Dilaimi A."/>
            <person name="Winkler A."/>
            <person name="Wibberg D."/>
            <person name="Schleenbecker U."/>
            <person name="Ruckert C."/>
            <person name="Wolfel R."/>
            <person name="Grass G."/>
        </authorList>
    </citation>
    <scope>NUCLEOTIDE SEQUENCE [LARGE SCALE GENOMIC DNA]</scope>
    <source>
        <strain evidence="2 3">7523-2</strain>
    </source>
</reference>
<keyword evidence="1" id="KW-1133">Transmembrane helix</keyword>
<dbReference type="RefSeq" id="WP_095238002.1">
    <property type="nucleotide sequence ID" value="NZ_CP155469.1"/>
</dbReference>
<feature type="transmembrane region" description="Helical" evidence="1">
    <location>
        <begin position="6"/>
        <end position="28"/>
    </location>
</feature>
<dbReference type="Proteomes" id="UP000216133">
    <property type="component" value="Unassembled WGS sequence"/>
</dbReference>
<dbReference type="EMBL" id="NPBS01000056">
    <property type="protein sequence ID" value="PAF25932.1"/>
    <property type="molecule type" value="Genomic_DNA"/>
</dbReference>
<feature type="transmembrane region" description="Helical" evidence="1">
    <location>
        <begin position="89"/>
        <end position="108"/>
    </location>
</feature>
<name>A0A268S0B0_SHOCL</name>
<organism evidence="2 3">
    <name type="scientific">Shouchella clausii</name>
    <name type="common">Alkalihalobacillus clausii</name>
    <dbReference type="NCBI Taxonomy" id="79880"/>
    <lineage>
        <taxon>Bacteria</taxon>
        <taxon>Bacillati</taxon>
        <taxon>Bacillota</taxon>
        <taxon>Bacilli</taxon>
        <taxon>Bacillales</taxon>
        <taxon>Bacillaceae</taxon>
        <taxon>Shouchella</taxon>
    </lineage>
</organism>
<dbReference type="AlphaFoldDB" id="A0A268S0B0"/>
<evidence type="ECO:0000313" key="3">
    <source>
        <dbReference type="Proteomes" id="UP000216133"/>
    </source>
</evidence>
<comment type="caution">
    <text evidence="2">The sequence shown here is derived from an EMBL/GenBank/DDBJ whole genome shotgun (WGS) entry which is preliminary data.</text>
</comment>